<organism evidence="2 3">
    <name type="scientific">Massilia agilis</name>
    <dbReference type="NCBI Taxonomy" id="1811226"/>
    <lineage>
        <taxon>Bacteria</taxon>
        <taxon>Pseudomonadati</taxon>
        <taxon>Pseudomonadota</taxon>
        <taxon>Betaproteobacteria</taxon>
        <taxon>Burkholderiales</taxon>
        <taxon>Oxalobacteraceae</taxon>
        <taxon>Telluria group</taxon>
        <taxon>Massilia</taxon>
    </lineage>
</organism>
<evidence type="ECO:0000313" key="2">
    <source>
        <dbReference type="EMBL" id="MCS0807440.1"/>
    </source>
</evidence>
<dbReference type="Proteomes" id="UP001206126">
    <property type="component" value="Unassembled WGS sequence"/>
</dbReference>
<feature type="domain" description="Gfo/Idh/MocA-like oxidoreductase N-terminal" evidence="1">
    <location>
        <begin position="7"/>
        <end position="124"/>
    </location>
</feature>
<dbReference type="Gene3D" id="3.30.360.10">
    <property type="entry name" value="Dihydrodipicolinate Reductase, domain 2"/>
    <property type="match status" value="1"/>
</dbReference>
<evidence type="ECO:0000313" key="3">
    <source>
        <dbReference type="Proteomes" id="UP001206126"/>
    </source>
</evidence>
<dbReference type="SUPFAM" id="SSF51735">
    <property type="entry name" value="NAD(P)-binding Rossmann-fold domains"/>
    <property type="match status" value="1"/>
</dbReference>
<dbReference type="InterPro" id="IPR000683">
    <property type="entry name" value="Gfo/Idh/MocA-like_OxRdtase_N"/>
</dbReference>
<dbReference type="PANTHER" id="PTHR43377">
    <property type="entry name" value="BILIVERDIN REDUCTASE A"/>
    <property type="match status" value="1"/>
</dbReference>
<comment type="caution">
    <text evidence="2">The sequence shown here is derived from an EMBL/GenBank/DDBJ whole genome shotgun (WGS) entry which is preliminary data.</text>
</comment>
<gene>
    <name evidence="2" type="ORF">NX774_05815</name>
</gene>
<dbReference type="RefSeq" id="WP_258821206.1">
    <property type="nucleotide sequence ID" value="NZ_JANUHB010000001.1"/>
</dbReference>
<proteinExistence type="predicted"/>
<protein>
    <submittedName>
        <fullName evidence="2">Gfo/Idh/MocA family oxidoreductase</fullName>
    </submittedName>
</protein>
<keyword evidence="3" id="KW-1185">Reference proteome</keyword>
<dbReference type="InterPro" id="IPR036291">
    <property type="entry name" value="NAD(P)-bd_dom_sf"/>
</dbReference>
<accession>A0ABT2D819</accession>
<dbReference type="SUPFAM" id="SSF55347">
    <property type="entry name" value="Glyceraldehyde-3-phosphate dehydrogenase-like, C-terminal domain"/>
    <property type="match status" value="1"/>
</dbReference>
<dbReference type="PANTHER" id="PTHR43377:SF1">
    <property type="entry name" value="BILIVERDIN REDUCTASE A"/>
    <property type="match status" value="1"/>
</dbReference>
<name>A0ABT2D819_9BURK</name>
<evidence type="ECO:0000259" key="1">
    <source>
        <dbReference type="Pfam" id="PF01408"/>
    </source>
</evidence>
<sequence>MSNSNQVLLVGAGPMAVDYAKVLTALGRDIVVVGRSDASAAAFEEKTGIPAIPGGLDAYLERGGTCPELAIVAVGVEALAQTTCRLLASGVRRVLLEKPGALTRAEILAVDAASRETGAQVLIAYNRRFYASTLRALELIEEQGGVQSMHFEFTEWGHVIAPLVKAPGVKPAWLLGNSTHVIDLAFYLAGQPQVWHGYTSGSLDWHPASAVFAGAGRTERGALFSYQANWAAPGRWGVEVLTGESRLIFRPMETLQLMRKGSVAIEPVAIDDRLDKQFKPGLYVQVSRFLEGATEGFCSVQEQAAVWDVYCGIAGYQQA</sequence>
<dbReference type="EMBL" id="JANUHB010000001">
    <property type="protein sequence ID" value="MCS0807440.1"/>
    <property type="molecule type" value="Genomic_DNA"/>
</dbReference>
<dbReference type="InterPro" id="IPR051450">
    <property type="entry name" value="Gfo/Idh/MocA_Oxidoreductases"/>
</dbReference>
<dbReference type="Pfam" id="PF01408">
    <property type="entry name" value="GFO_IDH_MocA"/>
    <property type="match status" value="1"/>
</dbReference>
<dbReference type="Gene3D" id="3.40.50.720">
    <property type="entry name" value="NAD(P)-binding Rossmann-like Domain"/>
    <property type="match status" value="1"/>
</dbReference>
<reference evidence="2 3" key="1">
    <citation type="submission" date="2022-08" db="EMBL/GenBank/DDBJ databases">
        <title>Reclassification of Massilia species as members of the genera Telluria, Duganella, Pseudoduganella, Mokoshia gen. nov. and Zemynaea gen. nov. using orthogonal and non-orthogonal genome-based approaches.</title>
        <authorList>
            <person name="Bowman J.P."/>
        </authorList>
    </citation>
    <scope>NUCLEOTIDE SEQUENCE [LARGE SCALE GENOMIC DNA]</scope>
    <source>
        <strain evidence="2 3">JCM 31605</strain>
    </source>
</reference>